<evidence type="ECO:0000313" key="1">
    <source>
        <dbReference type="EMBL" id="AZG14764.1"/>
    </source>
</evidence>
<protein>
    <submittedName>
        <fullName evidence="1">Uncharacterized protein</fullName>
    </submittedName>
</protein>
<evidence type="ECO:0000313" key="2">
    <source>
        <dbReference type="Proteomes" id="UP000270411"/>
    </source>
</evidence>
<proteinExistence type="predicted"/>
<gene>
    <name evidence="1" type="ORF">EHF44_15755</name>
</gene>
<dbReference type="EMBL" id="CP033969">
    <property type="protein sequence ID" value="AZG14764.1"/>
    <property type="molecule type" value="Genomic_DNA"/>
</dbReference>
<accession>A0A3G8H2Y7</accession>
<organism evidence="1 2">
    <name type="scientific">Cupriavidus pauculus</name>
    <dbReference type="NCBI Taxonomy" id="82633"/>
    <lineage>
        <taxon>Bacteria</taxon>
        <taxon>Pseudomonadati</taxon>
        <taxon>Pseudomonadota</taxon>
        <taxon>Betaproteobacteria</taxon>
        <taxon>Burkholderiales</taxon>
        <taxon>Burkholderiaceae</taxon>
        <taxon>Cupriavidus</taxon>
    </lineage>
</organism>
<dbReference type="AlphaFoldDB" id="A0A3G8H2Y7"/>
<dbReference type="RefSeq" id="WP_124684520.1">
    <property type="nucleotide sequence ID" value="NZ_CP033969.1"/>
</dbReference>
<sequence>MKDVREKALTDAKRAGHDIEAVQVARAHADRCTTVEHVKQARSAGCGDASKVAGRLILGIV</sequence>
<dbReference type="KEGG" id="cpau:EHF44_15755"/>
<dbReference type="OrthoDB" id="8662442at2"/>
<reference evidence="2" key="1">
    <citation type="submission" date="2018-11" db="EMBL/GenBank/DDBJ databases">
        <title>FDA dAtabase for Regulatory Grade micrObial Sequences (FDA-ARGOS): Supporting development and validation of Infectious Disease Dx tests.</title>
        <authorList>
            <person name="Goldberg B."/>
            <person name="Campos J."/>
            <person name="Tallon L."/>
            <person name="Sadzewicz L."/>
            <person name="Zhao X."/>
            <person name="Vavikolanu K."/>
            <person name="Mehta A."/>
            <person name="Aluvathingal J."/>
            <person name="Nadendla S."/>
            <person name="Geyer C."/>
            <person name="Nandy P."/>
            <person name="Yan Y."/>
            <person name="Sichtig H."/>
        </authorList>
    </citation>
    <scope>NUCLEOTIDE SEQUENCE [LARGE SCALE GENOMIC DNA]</scope>
    <source>
        <strain evidence="2">FDAARGOS_614</strain>
    </source>
</reference>
<name>A0A3G8H2Y7_9BURK</name>
<dbReference type="Proteomes" id="UP000270411">
    <property type="component" value="Chromosome 1"/>
</dbReference>